<dbReference type="InterPro" id="IPR037401">
    <property type="entry name" value="SnoaL-like"/>
</dbReference>
<feature type="chain" id="PRO_5045057318" evidence="1">
    <location>
        <begin position="35"/>
        <end position="208"/>
    </location>
</feature>
<proteinExistence type="predicted"/>
<evidence type="ECO:0000313" key="3">
    <source>
        <dbReference type="EMBL" id="MDX8496185.1"/>
    </source>
</evidence>
<evidence type="ECO:0000259" key="2">
    <source>
        <dbReference type="Pfam" id="PF13577"/>
    </source>
</evidence>
<dbReference type="RefSeq" id="WP_320229891.1">
    <property type="nucleotide sequence ID" value="NZ_JAVIJC010000053.1"/>
</dbReference>
<dbReference type="InterPro" id="IPR032710">
    <property type="entry name" value="NTF2-like_dom_sf"/>
</dbReference>
<reference evidence="3 4" key="1">
    <citation type="submission" date="2023-08" db="EMBL/GenBank/DDBJ databases">
        <title>Implementing the SeqCode for naming new Mesorhizobium species isolated from Vachellia karroo root nodules.</title>
        <authorList>
            <person name="Van Lill M."/>
        </authorList>
    </citation>
    <scope>NUCLEOTIDE SEQUENCE [LARGE SCALE GENOMIC DNA]</scope>
    <source>
        <strain evidence="3 4">VK22B</strain>
    </source>
</reference>
<evidence type="ECO:0000256" key="1">
    <source>
        <dbReference type="SAM" id="SignalP"/>
    </source>
</evidence>
<dbReference type="SUPFAM" id="SSF54427">
    <property type="entry name" value="NTF2-like"/>
    <property type="match status" value="1"/>
</dbReference>
<comment type="caution">
    <text evidence="3">The sequence shown here is derived from an EMBL/GenBank/DDBJ whole genome shotgun (WGS) entry which is preliminary data.</text>
</comment>
<dbReference type="Pfam" id="PF13577">
    <property type="entry name" value="SnoaL_4"/>
    <property type="match status" value="1"/>
</dbReference>
<dbReference type="Gene3D" id="3.10.450.50">
    <property type="match status" value="1"/>
</dbReference>
<feature type="signal peptide" evidence="1">
    <location>
        <begin position="1"/>
        <end position="34"/>
    </location>
</feature>
<accession>A0ABU4ZAD7</accession>
<feature type="domain" description="SnoaL-like" evidence="2">
    <location>
        <begin position="52"/>
        <end position="192"/>
    </location>
</feature>
<protein>
    <submittedName>
        <fullName evidence="3">Nuclear transport factor 2 family protein</fullName>
    </submittedName>
</protein>
<name>A0ABU4ZAD7_9HYPH</name>
<gene>
    <name evidence="3" type="ORF">RFN29_32170</name>
</gene>
<dbReference type="CDD" id="cd00531">
    <property type="entry name" value="NTF2_like"/>
    <property type="match status" value="1"/>
</dbReference>
<keyword evidence="1" id="KW-0732">Signal</keyword>
<dbReference type="EMBL" id="JAVIJC010000053">
    <property type="protein sequence ID" value="MDX8496185.1"/>
    <property type="molecule type" value="Genomic_DNA"/>
</dbReference>
<dbReference type="Proteomes" id="UP001271249">
    <property type="component" value="Unassembled WGS sequence"/>
</dbReference>
<organism evidence="3 4">
    <name type="scientific">Mesorhizobium captivum</name>
    <dbReference type="NCBI Taxonomy" id="3072319"/>
    <lineage>
        <taxon>Bacteria</taxon>
        <taxon>Pseudomonadati</taxon>
        <taxon>Pseudomonadota</taxon>
        <taxon>Alphaproteobacteria</taxon>
        <taxon>Hyphomicrobiales</taxon>
        <taxon>Phyllobacteriaceae</taxon>
        <taxon>Mesorhizobium</taxon>
    </lineage>
</organism>
<sequence length="208" mass="23013">MSERWKGIITNCAILKYFALICGFCLAFGGTALADSCGTEAPYGWNIKNPPAEDRQAILDLLSRYAWTIDERNEAAFAGLFAKPKSSYYEICSTSRSILKLTLDLGPESPDDLLEQMKIIVKKLETDHLQTRHLVTNTLFNVDDTGKTVNTKSIVLVTLQDSHSPAPVLDYSADARATFVKGDDDTWRFQSLTIHADYAAGSVAAKKR</sequence>
<keyword evidence="4" id="KW-1185">Reference proteome</keyword>
<evidence type="ECO:0000313" key="4">
    <source>
        <dbReference type="Proteomes" id="UP001271249"/>
    </source>
</evidence>